<proteinExistence type="predicted"/>
<name>H5SMB9_9BACT</name>
<reference evidence="2" key="1">
    <citation type="journal article" date="2005" name="Environ. Microbiol.">
        <title>Genetic and functional properties of uncultivated thermophilic crenarchaeotes from a subsurface gold mine as revealed by analysis of genome fragments.</title>
        <authorList>
            <person name="Nunoura T."/>
            <person name="Hirayama H."/>
            <person name="Takami H."/>
            <person name="Oida H."/>
            <person name="Nishi S."/>
            <person name="Shimamura S."/>
            <person name="Suzuki Y."/>
            <person name="Inagaki F."/>
            <person name="Takai K."/>
            <person name="Nealson K.H."/>
            <person name="Horikoshi K."/>
        </authorList>
    </citation>
    <scope>NUCLEOTIDE SEQUENCE</scope>
</reference>
<dbReference type="EMBL" id="AP011772">
    <property type="protein sequence ID" value="BAL57305.1"/>
    <property type="molecule type" value="Genomic_DNA"/>
</dbReference>
<sequence length="196" mass="22625">MSRLLPYFLLGFLGVGAAWLAYRLLSSREKEIPSRGYQTVVVEHLTQLGRIQLLRYVVRDVVQREWRYALPFTSSRLLMVVSGEATVCMDLAQVRVEEADWEQRRLRLSLPPPFLCEVRIDPKQSQVYDANFSVVEWWSGGEAERVREALAAAQETLRVRIEAHFSREAAQAQAEKMLRPFLTQMGWKEISFKHGG</sequence>
<dbReference type="AlphaFoldDB" id="H5SMB9"/>
<keyword evidence="1" id="KW-1133">Transmembrane helix</keyword>
<organism evidence="2">
    <name type="scientific">uncultured Bacteroidota bacterium</name>
    <dbReference type="NCBI Taxonomy" id="152509"/>
    <lineage>
        <taxon>Bacteria</taxon>
        <taxon>Pseudomonadati</taxon>
        <taxon>Bacteroidota</taxon>
        <taxon>environmental samples</taxon>
    </lineage>
</organism>
<evidence type="ECO:0000256" key="1">
    <source>
        <dbReference type="SAM" id="Phobius"/>
    </source>
</evidence>
<gene>
    <name evidence="2" type="ORF">HGMM_F50B04C31</name>
</gene>
<dbReference type="InterPro" id="IPR025324">
    <property type="entry name" value="DUF4230"/>
</dbReference>
<protein>
    <submittedName>
        <fullName evidence="2">Hypothetical conserved protein</fullName>
    </submittedName>
</protein>
<keyword evidence="1" id="KW-0472">Membrane</keyword>
<reference evidence="2" key="2">
    <citation type="journal article" date="2012" name="PLoS ONE">
        <title>A Deeply Branching Thermophilic Bacterium with an Ancient Acetyl-CoA Pathway Dominates a Subsurface Ecosystem.</title>
        <authorList>
            <person name="Takami H."/>
            <person name="Noguchi H."/>
            <person name="Takaki Y."/>
            <person name="Uchiyama I."/>
            <person name="Toyoda A."/>
            <person name="Nishi S."/>
            <person name="Chee G.-J."/>
            <person name="Arai W."/>
            <person name="Nunoura T."/>
            <person name="Itoh T."/>
            <person name="Hattori M."/>
            <person name="Takai K."/>
        </authorList>
    </citation>
    <scope>NUCLEOTIDE SEQUENCE</scope>
</reference>
<keyword evidence="1" id="KW-0812">Transmembrane</keyword>
<dbReference type="Pfam" id="PF14014">
    <property type="entry name" value="DUF4230"/>
    <property type="match status" value="1"/>
</dbReference>
<evidence type="ECO:0000313" key="2">
    <source>
        <dbReference type="EMBL" id="BAL57305.1"/>
    </source>
</evidence>
<feature type="transmembrane region" description="Helical" evidence="1">
    <location>
        <begin position="6"/>
        <end position="25"/>
    </location>
</feature>
<accession>H5SMB9</accession>